<dbReference type="Proteomes" id="UP001217754">
    <property type="component" value="Chromosome 5"/>
</dbReference>
<dbReference type="GO" id="GO:0006325">
    <property type="term" value="P:chromatin organization"/>
    <property type="evidence" value="ECO:0007669"/>
    <property type="project" value="UniProtKB-ARBA"/>
</dbReference>
<feature type="region of interest" description="Disordered" evidence="3">
    <location>
        <begin position="122"/>
        <end position="259"/>
    </location>
</feature>
<keyword evidence="1 2" id="KW-0103">Bromodomain</keyword>
<dbReference type="CDD" id="cd04369">
    <property type="entry name" value="Bromodomain"/>
    <property type="match status" value="1"/>
</dbReference>
<gene>
    <name evidence="6" type="ORF">MJAP1_002825</name>
</gene>
<evidence type="ECO:0000313" key="7">
    <source>
        <dbReference type="Proteomes" id="UP001217754"/>
    </source>
</evidence>
<dbReference type="InterPro" id="IPR001487">
    <property type="entry name" value="Bromodomain"/>
</dbReference>
<accession>A0AAF0F4R9</accession>
<dbReference type="Pfam" id="PF00439">
    <property type="entry name" value="Bromodomain"/>
    <property type="match status" value="1"/>
</dbReference>
<name>A0AAF0F4R9_9BASI</name>
<reference evidence="6" key="1">
    <citation type="submission" date="2023-03" db="EMBL/GenBank/DDBJ databases">
        <title>Mating type loci evolution in Malassezia.</title>
        <authorList>
            <person name="Coelho M.A."/>
        </authorList>
    </citation>
    <scope>NUCLEOTIDE SEQUENCE</scope>
    <source>
        <strain evidence="6">CBS 9431</strain>
    </source>
</reference>
<evidence type="ECO:0000313" key="6">
    <source>
        <dbReference type="EMBL" id="WFD39844.1"/>
    </source>
</evidence>
<dbReference type="AlphaFoldDB" id="A0AAF0F4R9"/>
<organism evidence="6 7">
    <name type="scientific">Malassezia japonica</name>
    <dbReference type="NCBI Taxonomy" id="223818"/>
    <lineage>
        <taxon>Eukaryota</taxon>
        <taxon>Fungi</taxon>
        <taxon>Dikarya</taxon>
        <taxon>Basidiomycota</taxon>
        <taxon>Ustilaginomycotina</taxon>
        <taxon>Malasseziomycetes</taxon>
        <taxon>Malasseziales</taxon>
        <taxon>Malasseziaceae</taxon>
        <taxon>Malassezia</taxon>
    </lineage>
</organism>
<feature type="compositionally biased region" description="Basic and acidic residues" evidence="3">
    <location>
        <begin position="232"/>
        <end position="258"/>
    </location>
</feature>
<feature type="domain" description="Bromo" evidence="5">
    <location>
        <begin position="275"/>
        <end position="345"/>
    </location>
</feature>
<dbReference type="PANTHER" id="PTHR15398:SF4">
    <property type="entry name" value="BROMODOMAIN-CONTAINING PROTEIN 8 ISOFORM X1"/>
    <property type="match status" value="1"/>
</dbReference>
<dbReference type="Gene3D" id="1.20.920.10">
    <property type="entry name" value="Bromodomain-like"/>
    <property type="match status" value="1"/>
</dbReference>
<evidence type="ECO:0000256" key="2">
    <source>
        <dbReference type="PROSITE-ProRule" id="PRU00035"/>
    </source>
</evidence>
<dbReference type="PROSITE" id="PS50014">
    <property type="entry name" value="BROMODOMAIN_2"/>
    <property type="match status" value="1"/>
</dbReference>
<keyword evidence="7" id="KW-1185">Reference proteome</keyword>
<dbReference type="PANTHER" id="PTHR15398">
    <property type="entry name" value="BROMODOMAIN-CONTAINING PROTEIN 8"/>
    <property type="match status" value="1"/>
</dbReference>
<dbReference type="SMART" id="SM00297">
    <property type="entry name" value="BROMO"/>
    <property type="match status" value="1"/>
</dbReference>
<sequence length="366" mass="41327">MDAGPSVLWEQLLLAQAVYQVAASPPEWEKVASLLSTHPLVLEKRTQWNAGQCEQAWKSLMLGHAITEEGDAQAPKSGRNAQLALAQKLYAARLGEIHEQIKEKETKFRDLHQRLQDLESGKLDERLREEAGIPDETPRRKRRAEAAEASADDDDEADEHLQVEQDLLGDDGPAEAHVPETPEREERTPQPATTYKSRARRRTESRGRSLTADESLSRTPSPGRTTRRSRRATPEADEHSASEDGHGTDGVSDAERDKSRRRTTQVLLMLHNEVSNHTHGNLFHQAIKEADAPDYYSLIKQPMDLKLIKQRIKEGTIASALDLRRALSLMFANALMYNRPDTEVHRMANEMRLATDEMLDQFEQTP</sequence>
<evidence type="ECO:0000256" key="4">
    <source>
        <dbReference type="SAM" id="SignalP"/>
    </source>
</evidence>
<feature type="compositionally biased region" description="Basic and acidic residues" evidence="3">
    <location>
        <begin position="177"/>
        <end position="188"/>
    </location>
</feature>
<dbReference type="GeneID" id="85226476"/>
<evidence type="ECO:0000256" key="3">
    <source>
        <dbReference type="SAM" id="MobiDB-lite"/>
    </source>
</evidence>
<evidence type="ECO:0000259" key="5">
    <source>
        <dbReference type="PROSITE" id="PS50014"/>
    </source>
</evidence>
<dbReference type="RefSeq" id="XP_060122741.1">
    <property type="nucleotide sequence ID" value="XM_060266758.1"/>
</dbReference>
<dbReference type="PRINTS" id="PR00503">
    <property type="entry name" value="BROMODOMAIN"/>
</dbReference>
<dbReference type="SUPFAM" id="SSF47370">
    <property type="entry name" value="Bromodomain"/>
    <property type="match status" value="1"/>
</dbReference>
<feature type="compositionally biased region" description="Basic and acidic residues" evidence="3">
    <location>
        <begin position="122"/>
        <end position="131"/>
    </location>
</feature>
<proteinExistence type="predicted"/>
<protein>
    <recommendedName>
        <fullName evidence="5">Bromo domain-containing protein</fullName>
    </recommendedName>
</protein>
<keyword evidence="4" id="KW-0732">Signal</keyword>
<feature type="signal peptide" evidence="4">
    <location>
        <begin position="1"/>
        <end position="23"/>
    </location>
</feature>
<evidence type="ECO:0000256" key="1">
    <source>
        <dbReference type="ARBA" id="ARBA00023117"/>
    </source>
</evidence>
<dbReference type="EMBL" id="CP119962">
    <property type="protein sequence ID" value="WFD39844.1"/>
    <property type="molecule type" value="Genomic_DNA"/>
</dbReference>
<dbReference type="GO" id="GO:0035267">
    <property type="term" value="C:NuA4 histone acetyltransferase complex"/>
    <property type="evidence" value="ECO:0007669"/>
    <property type="project" value="TreeGrafter"/>
</dbReference>
<feature type="chain" id="PRO_5041976966" description="Bromo domain-containing protein" evidence="4">
    <location>
        <begin position="24"/>
        <end position="366"/>
    </location>
</feature>
<dbReference type="InterPro" id="IPR036427">
    <property type="entry name" value="Bromodomain-like_sf"/>
</dbReference>